<dbReference type="RefSeq" id="WP_400204354.1">
    <property type="nucleotide sequence ID" value="NZ_CAYAYE010000014.1"/>
</dbReference>
<dbReference type="InterPro" id="IPR001173">
    <property type="entry name" value="Glyco_trans_2-like"/>
</dbReference>
<feature type="domain" description="Glycosyltransferase 2-like" evidence="1">
    <location>
        <begin position="5"/>
        <end position="167"/>
    </location>
</feature>
<name>A0A8J8PDW4_9ARCH</name>
<protein>
    <recommendedName>
        <fullName evidence="1">Glycosyltransferase 2-like domain-containing protein</fullName>
    </recommendedName>
</protein>
<organism evidence="2 3">
    <name type="scientific">Candidatus Methanomassiliicoccus intestinalis</name>
    <dbReference type="NCBI Taxonomy" id="1406512"/>
    <lineage>
        <taxon>Archaea</taxon>
        <taxon>Methanobacteriati</taxon>
        <taxon>Thermoplasmatota</taxon>
        <taxon>Thermoplasmata</taxon>
        <taxon>Methanomassiliicoccales</taxon>
        <taxon>Methanomassiliicoccaceae</taxon>
        <taxon>Methanomassiliicoccus</taxon>
    </lineage>
</organism>
<dbReference type="InterPro" id="IPR050834">
    <property type="entry name" value="Glycosyltransf_2"/>
</dbReference>
<dbReference type="PANTHER" id="PTHR43685">
    <property type="entry name" value="GLYCOSYLTRANSFERASE"/>
    <property type="match status" value="1"/>
</dbReference>
<evidence type="ECO:0000313" key="2">
    <source>
        <dbReference type="EMBL" id="TQS82945.1"/>
    </source>
</evidence>
<sequence length="306" mass="34682">MTSVSIIVCTYNRIQWLTKCLRSIESQTPRPDEIIVVDGPSTDGTRDMLELLATKGELKLIRQETLGGISSARNLGLAEATSDVVCFIDDDAVAQPGWLQSILDEYDDDMVGGVGGPVFDMNGNLSMGKNAVAPDGRWFDESREECLDGLYPVMVGCNMSFRRQILIDAGGFDPYFKFHQDETDACLKVVRSGYTIAYSDTAAVRHEWCEGSYRKDRVRWYLKLRYLWGRNNSYLVRKHFSEEMRFKHYVNCRMSNFINKRVAPKGILEKEETEGKLPIYIVVVGTMFEAVGLLKGWKDGASRKHL</sequence>
<evidence type="ECO:0000259" key="1">
    <source>
        <dbReference type="Pfam" id="PF00535"/>
    </source>
</evidence>
<dbReference type="Proteomes" id="UP000752814">
    <property type="component" value="Unassembled WGS sequence"/>
</dbReference>
<dbReference type="PANTHER" id="PTHR43685:SF2">
    <property type="entry name" value="GLYCOSYLTRANSFERASE 2-LIKE DOMAIN-CONTAINING PROTEIN"/>
    <property type="match status" value="1"/>
</dbReference>
<gene>
    <name evidence="2" type="ORF">A3207_03120</name>
</gene>
<evidence type="ECO:0000313" key="3">
    <source>
        <dbReference type="Proteomes" id="UP000752814"/>
    </source>
</evidence>
<dbReference type="Gene3D" id="3.90.550.10">
    <property type="entry name" value="Spore Coat Polysaccharide Biosynthesis Protein SpsA, Chain A"/>
    <property type="match status" value="1"/>
</dbReference>
<reference evidence="2" key="1">
    <citation type="submission" date="2016-03" db="EMBL/GenBank/DDBJ databases">
        <authorList>
            <person name="Borrel G."/>
            <person name="Mccann A."/>
            <person name="O'Toole P.W."/>
        </authorList>
    </citation>
    <scope>NUCLEOTIDE SEQUENCE</scope>
    <source>
        <strain evidence="2">183</strain>
    </source>
</reference>
<proteinExistence type="predicted"/>
<comment type="caution">
    <text evidence="2">The sequence shown here is derived from an EMBL/GenBank/DDBJ whole genome shotgun (WGS) entry which is preliminary data.</text>
</comment>
<accession>A0A8J8PDW4</accession>
<dbReference type="InterPro" id="IPR029044">
    <property type="entry name" value="Nucleotide-diphossugar_trans"/>
</dbReference>
<dbReference type="Pfam" id="PF00535">
    <property type="entry name" value="Glycos_transf_2"/>
    <property type="match status" value="1"/>
</dbReference>
<dbReference type="SUPFAM" id="SSF53448">
    <property type="entry name" value="Nucleotide-diphospho-sugar transferases"/>
    <property type="match status" value="1"/>
</dbReference>
<dbReference type="EMBL" id="LVVT01000014">
    <property type="protein sequence ID" value="TQS82945.1"/>
    <property type="molecule type" value="Genomic_DNA"/>
</dbReference>
<dbReference type="AlphaFoldDB" id="A0A8J8PDW4"/>